<dbReference type="PANTHER" id="PTHR24320:SF274">
    <property type="entry name" value="CHAIN DEHYDROGENASE, PUTATIVE (AFU_ORTHOLOGUE AFUA_4G00440)-RELATED"/>
    <property type="match status" value="1"/>
</dbReference>
<reference evidence="3 4" key="1">
    <citation type="submission" date="2019-10" db="EMBL/GenBank/DDBJ databases">
        <title>Streptomyces tenebrisbrunneis sp.nov., an endogenous actinomycete isolated from of Lycium ruthenicum.</title>
        <authorList>
            <person name="Ma L."/>
        </authorList>
    </citation>
    <scope>NUCLEOTIDE SEQUENCE [LARGE SCALE GENOMIC DNA]</scope>
    <source>
        <strain evidence="3 4">TRM 66187</strain>
    </source>
</reference>
<dbReference type="SUPFAM" id="SSF51735">
    <property type="entry name" value="NAD(P)-binding Rossmann-fold domains"/>
    <property type="match status" value="1"/>
</dbReference>
<dbReference type="PRINTS" id="PR00081">
    <property type="entry name" value="GDHRDH"/>
</dbReference>
<dbReference type="EMBL" id="WHPN01000159">
    <property type="protein sequence ID" value="KAF4409854.1"/>
    <property type="molecule type" value="Genomic_DNA"/>
</dbReference>
<evidence type="ECO:0000313" key="3">
    <source>
        <dbReference type="EMBL" id="KAF4409854.1"/>
    </source>
</evidence>
<dbReference type="PANTHER" id="PTHR24320">
    <property type="entry name" value="RETINOL DEHYDROGENASE"/>
    <property type="match status" value="1"/>
</dbReference>
<name>A0ABQ7FLN7_9ACTN</name>
<gene>
    <name evidence="3" type="ORF">GCU69_06890</name>
</gene>
<evidence type="ECO:0000256" key="1">
    <source>
        <dbReference type="ARBA" id="ARBA00006484"/>
    </source>
</evidence>
<accession>A0ABQ7FLN7</accession>
<protein>
    <submittedName>
        <fullName evidence="3">SDR family NAD(P)-dependent oxidoreductase</fullName>
    </submittedName>
</protein>
<dbReference type="InterPro" id="IPR002347">
    <property type="entry name" value="SDR_fam"/>
</dbReference>
<dbReference type="Gene3D" id="3.40.50.720">
    <property type="entry name" value="NAD(P)-binding Rossmann-like Domain"/>
    <property type="match status" value="1"/>
</dbReference>
<dbReference type="Proteomes" id="UP000621266">
    <property type="component" value="Unassembled WGS sequence"/>
</dbReference>
<comment type="similarity">
    <text evidence="1">Belongs to the short-chain dehydrogenases/reductases (SDR) family.</text>
</comment>
<dbReference type="Pfam" id="PF00106">
    <property type="entry name" value="adh_short"/>
    <property type="match status" value="1"/>
</dbReference>
<evidence type="ECO:0000313" key="4">
    <source>
        <dbReference type="Proteomes" id="UP000621266"/>
    </source>
</evidence>
<sequence>MSPDTAPRRVFVTGSADGIGRETASVLAAGGHRVVLHARDASRAEEALAAVPKAADVLVGDLASLAETRELARAAAGAGPFDVVIHNAGVGGGVPRREVTADGLERIFQINVVAPYLLTALMPPPRRLVYLTSGLESRGTPALDDLQFTGRPWDGMQAYADSKLYDVMLAFAAARRLPDTLSNAVDPGWIRTRLGGPEATDALPEGAETQVWLATDDSAGATVTGRYFKRRRELTAHPAAGDTQVQERLLAALAELTGTPFPDARR</sequence>
<keyword evidence="2" id="KW-0560">Oxidoreductase</keyword>
<dbReference type="InterPro" id="IPR036291">
    <property type="entry name" value="NAD(P)-bd_dom_sf"/>
</dbReference>
<dbReference type="RefSeq" id="WP_098754231.1">
    <property type="nucleotide sequence ID" value="NZ_WHPN01000159.1"/>
</dbReference>
<keyword evidence="4" id="KW-1185">Reference proteome</keyword>
<evidence type="ECO:0000256" key="2">
    <source>
        <dbReference type="ARBA" id="ARBA00023002"/>
    </source>
</evidence>
<proteinExistence type="inferred from homology"/>
<organism evidence="3 4">
    <name type="scientific">Streptomyces lycii</name>
    <dbReference type="NCBI Taxonomy" id="2654337"/>
    <lineage>
        <taxon>Bacteria</taxon>
        <taxon>Bacillati</taxon>
        <taxon>Actinomycetota</taxon>
        <taxon>Actinomycetes</taxon>
        <taxon>Kitasatosporales</taxon>
        <taxon>Streptomycetaceae</taxon>
        <taxon>Streptomyces</taxon>
    </lineage>
</organism>
<comment type="caution">
    <text evidence="3">The sequence shown here is derived from an EMBL/GenBank/DDBJ whole genome shotgun (WGS) entry which is preliminary data.</text>
</comment>